<keyword evidence="3" id="KW-1185">Reference proteome</keyword>
<dbReference type="Pfam" id="PF05935">
    <property type="entry name" value="Arylsulfotrans"/>
    <property type="match status" value="1"/>
</dbReference>
<keyword evidence="1" id="KW-1133">Transmembrane helix</keyword>
<keyword evidence="1" id="KW-0472">Membrane</keyword>
<protein>
    <submittedName>
        <fullName evidence="2">Arylsulfotransferase (ASST)</fullName>
    </submittedName>
</protein>
<feature type="transmembrane region" description="Helical" evidence="1">
    <location>
        <begin position="12"/>
        <end position="29"/>
    </location>
</feature>
<gene>
    <name evidence="2" type="ORF">SAMN02745191_0829</name>
</gene>
<sequence>MEKKNVVWEKLSLFVLSVTVLAVVLFWGFNQQMNDKSTVQSFDGQHLYDEITTSELEILINDIPLELDLTKLHQVATPKLLSTEINNRISFTTNNKTEVYINGEKIEENTTFMVDELSPLNNLEIMMKNGQQVRYVELKTLPEDFPTLQFTGYSTSEGDFYGDLLNDESNSFIFKMSSAGDLLFYFTEFNEHGSLMNFQKHNVNGEVYYSYFNPSENFKDHLPFTGIEYGAIDIMDCEYHVIDSLELLPSEKLPQGGYVENHDFIMIDKNHYLLTGAVDRNVYMDDLGTYTRVKAAYIQEIKEGEVIFEWDSSDHPELFAQSVENNDYLNVNEYFYAADYAHINSINIDPVDNNLVISFRNLDEVIKIGRDTGDIHWILGGVGDMFGLEDSQKFSRQHYAKYTKDGTILLFDNGNANEKTRVLEFTLNESDLYLEDFKEYVVEGKYSMATGSAMKTESDTIVIGWGLGSYHSLMSELDINTNKIISEIIPPVEQYSYRVVKFK</sequence>
<dbReference type="STRING" id="118967.SAMN02745191_0829"/>
<proteinExistence type="predicted"/>
<keyword evidence="2" id="KW-0808">Transferase</keyword>
<evidence type="ECO:0000313" key="2">
    <source>
        <dbReference type="EMBL" id="SJZ52419.1"/>
    </source>
</evidence>
<dbReference type="InterPro" id="IPR053143">
    <property type="entry name" value="Arylsulfate_ST"/>
</dbReference>
<dbReference type="PANTHER" id="PTHR35340">
    <property type="entry name" value="PQQ ENZYME REPEAT PROTEIN-RELATED"/>
    <property type="match status" value="1"/>
</dbReference>
<dbReference type="InterPro" id="IPR010262">
    <property type="entry name" value="Arylsulfotransferase_bact"/>
</dbReference>
<evidence type="ECO:0000313" key="3">
    <source>
        <dbReference type="Proteomes" id="UP000243297"/>
    </source>
</evidence>
<dbReference type="RefSeq" id="WP_078711261.1">
    <property type="nucleotide sequence ID" value="NZ_FUWY01000002.1"/>
</dbReference>
<dbReference type="GO" id="GO:0004062">
    <property type="term" value="F:aryl sulfotransferase activity"/>
    <property type="evidence" value="ECO:0007669"/>
    <property type="project" value="InterPro"/>
</dbReference>
<organism evidence="2 3">
    <name type="scientific">Anaerorhabdus furcosa</name>
    <dbReference type="NCBI Taxonomy" id="118967"/>
    <lineage>
        <taxon>Bacteria</taxon>
        <taxon>Bacillati</taxon>
        <taxon>Bacillota</taxon>
        <taxon>Erysipelotrichia</taxon>
        <taxon>Erysipelotrichales</taxon>
        <taxon>Erysipelotrichaceae</taxon>
        <taxon>Anaerorhabdus</taxon>
    </lineage>
</organism>
<evidence type="ECO:0000256" key="1">
    <source>
        <dbReference type="SAM" id="Phobius"/>
    </source>
</evidence>
<accession>A0A1T4LCF7</accession>
<dbReference type="EMBL" id="FUWY01000002">
    <property type="protein sequence ID" value="SJZ52419.1"/>
    <property type="molecule type" value="Genomic_DNA"/>
</dbReference>
<keyword evidence="1" id="KW-0812">Transmembrane</keyword>
<dbReference type="InterPro" id="IPR011044">
    <property type="entry name" value="Quino_amine_DH_bsu"/>
</dbReference>
<name>A0A1T4LCF7_9FIRM</name>
<reference evidence="3" key="1">
    <citation type="submission" date="2017-02" db="EMBL/GenBank/DDBJ databases">
        <authorList>
            <person name="Varghese N."/>
            <person name="Submissions S."/>
        </authorList>
    </citation>
    <scope>NUCLEOTIDE SEQUENCE [LARGE SCALE GENOMIC DNA]</scope>
    <source>
        <strain evidence="3">ATCC 25662</strain>
    </source>
</reference>
<dbReference type="SUPFAM" id="SSF50969">
    <property type="entry name" value="YVTN repeat-like/Quinoprotein amine dehydrogenase"/>
    <property type="match status" value="1"/>
</dbReference>
<dbReference type="Proteomes" id="UP000243297">
    <property type="component" value="Unassembled WGS sequence"/>
</dbReference>
<dbReference type="AlphaFoldDB" id="A0A1T4LCF7"/>
<dbReference type="OrthoDB" id="304912at2"/>
<dbReference type="PANTHER" id="PTHR35340:SF5">
    <property type="entry name" value="ASST-DOMAIN-CONTAINING PROTEIN"/>
    <property type="match status" value="1"/>
</dbReference>